<dbReference type="Pfam" id="PF00191">
    <property type="entry name" value="Annexin"/>
    <property type="match status" value="2"/>
</dbReference>
<dbReference type="CDD" id="cd17353">
    <property type="entry name" value="MFS_OFA_like"/>
    <property type="match status" value="1"/>
</dbReference>
<dbReference type="Gene3D" id="1.10.220.10">
    <property type="entry name" value="Annexin"/>
    <property type="match status" value="3"/>
</dbReference>
<dbReference type="GO" id="GO:0005509">
    <property type="term" value="F:calcium ion binding"/>
    <property type="evidence" value="ECO:0007669"/>
    <property type="project" value="InterPro"/>
</dbReference>
<keyword evidence="4" id="KW-0812">Transmembrane</keyword>
<dbReference type="GO" id="GO:0005886">
    <property type="term" value="C:plasma membrane"/>
    <property type="evidence" value="ECO:0007669"/>
    <property type="project" value="TreeGrafter"/>
</dbReference>
<keyword evidence="2" id="KW-0677">Repeat</keyword>
<dbReference type="GO" id="GO:0022857">
    <property type="term" value="F:transmembrane transporter activity"/>
    <property type="evidence" value="ECO:0007669"/>
    <property type="project" value="InterPro"/>
</dbReference>
<evidence type="ECO:0000256" key="3">
    <source>
        <dbReference type="ARBA" id="ARBA00023216"/>
    </source>
</evidence>
<dbReference type="InterPro" id="IPR018502">
    <property type="entry name" value="Annexin_repeat"/>
</dbReference>
<evidence type="ECO:0000256" key="1">
    <source>
        <dbReference type="ARBA" id="ARBA00007831"/>
    </source>
</evidence>
<dbReference type="PANTHER" id="PTHR10502:SF243">
    <property type="entry name" value="ANNEXIN"/>
    <property type="match status" value="1"/>
</dbReference>
<feature type="transmembrane region" description="Helical" evidence="4">
    <location>
        <begin position="153"/>
        <end position="173"/>
    </location>
</feature>
<dbReference type="GO" id="GO:0005544">
    <property type="term" value="F:calcium-dependent phospholipid binding"/>
    <property type="evidence" value="ECO:0007669"/>
    <property type="project" value="InterPro"/>
</dbReference>
<protein>
    <submittedName>
        <fullName evidence="5">Transporter, major facilitator family protein</fullName>
    </submittedName>
</protein>
<feature type="transmembrane region" description="Helical" evidence="4">
    <location>
        <begin position="431"/>
        <end position="449"/>
    </location>
</feature>
<dbReference type="SUPFAM" id="SSF47874">
    <property type="entry name" value="Annexin"/>
    <property type="match status" value="1"/>
</dbReference>
<dbReference type="SMART" id="SM00335">
    <property type="entry name" value="ANX"/>
    <property type="match status" value="2"/>
</dbReference>
<feature type="transmembrane region" description="Helical" evidence="4">
    <location>
        <begin position="340"/>
        <end position="359"/>
    </location>
</feature>
<feature type="transmembrane region" description="Helical" evidence="4">
    <location>
        <begin position="20"/>
        <end position="43"/>
    </location>
</feature>
<feature type="transmembrane region" description="Helical" evidence="4">
    <location>
        <begin position="455"/>
        <end position="473"/>
    </location>
</feature>
<dbReference type="InterPro" id="IPR036259">
    <property type="entry name" value="MFS_trans_sf"/>
</dbReference>
<dbReference type="InterPro" id="IPR037104">
    <property type="entry name" value="Annexin_sf"/>
</dbReference>
<evidence type="ECO:0000313" key="5">
    <source>
        <dbReference type="EMBL" id="OZC09367.1"/>
    </source>
</evidence>
<reference evidence="5 6" key="1">
    <citation type="submission" date="2015-12" db="EMBL/GenBank/DDBJ databases">
        <title>Draft genome of the nematode, Onchocerca flexuosa.</title>
        <authorList>
            <person name="Mitreva M."/>
        </authorList>
    </citation>
    <scope>NUCLEOTIDE SEQUENCE [LARGE SCALE GENOMIC DNA]</scope>
    <source>
        <strain evidence="5">Red Deer</strain>
    </source>
</reference>
<dbReference type="GO" id="GO:0005737">
    <property type="term" value="C:cytoplasm"/>
    <property type="evidence" value="ECO:0007669"/>
    <property type="project" value="TreeGrafter"/>
</dbReference>
<dbReference type="Proteomes" id="UP000242913">
    <property type="component" value="Unassembled WGS sequence"/>
</dbReference>
<keyword evidence="4" id="KW-1133">Transmembrane helix</keyword>
<feature type="transmembrane region" description="Helical" evidence="4">
    <location>
        <begin position="307"/>
        <end position="328"/>
    </location>
</feature>
<organism evidence="5 6">
    <name type="scientific">Onchocerca flexuosa</name>
    <dbReference type="NCBI Taxonomy" id="387005"/>
    <lineage>
        <taxon>Eukaryota</taxon>
        <taxon>Metazoa</taxon>
        <taxon>Ecdysozoa</taxon>
        <taxon>Nematoda</taxon>
        <taxon>Chromadorea</taxon>
        <taxon>Rhabditida</taxon>
        <taxon>Spirurina</taxon>
        <taxon>Spiruromorpha</taxon>
        <taxon>Filarioidea</taxon>
        <taxon>Onchocercidae</taxon>
        <taxon>Onchocerca</taxon>
    </lineage>
</organism>
<feature type="transmembrane region" description="Helical" evidence="4">
    <location>
        <begin position="203"/>
        <end position="223"/>
    </location>
</feature>
<feature type="transmembrane region" description="Helical" evidence="4">
    <location>
        <begin position="66"/>
        <end position="87"/>
    </location>
</feature>
<dbReference type="GO" id="GO:0005634">
    <property type="term" value="C:nucleus"/>
    <property type="evidence" value="ECO:0007669"/>
    <property type="project" value="TreeGrafter"/>
</dbReference>
<dbReference type="GO" id="GO:0001786">
    <property type="term" value="F:phosphatidylserine binding"/>
    <property type="evidence" value="ECO:0007669"/>
    <property type="project" value="TreeGrafter"/>
</dbReference>
<dbReference type="PANTHER" id="PTHR10502">
    <property type="entry name" value="ANNEXIN"/>
    <property type="match status" value="1"/>
</dbReference>
<evidence type="ECO:0000256" key="4">
    <source>
        <dbReference type="SAM" id="Phobius"/>
    </source>
</evidence>
<comment type="similarity">
    <text evidence="1">Belongs to the annexin family.</text>
</comment>
<accession>A0A238BVJ6</accession>
<dbReference type="GO" id="GO:0012506">
    <property type="term" value="C:vesicle membrane"/>
    <property type="evidence" value="ECO:0007669"/>
    <property type="project" value="TreeGrafter"/>
</dbReference>
<dbReference type="Gene3D" id="1.20.1250.20">
    <property type="entry name" value="MFS general substrate transporter like domains"/>
    <property type="match status" value="1"/>
</dbReference>
<dbReference type="Pfam" id="PF07690">
    <property type="entry name" value="MFS_1"/>
    <property type="match status" value="1"/>
</dbReference>
<feature type="transmembrane region" description="Helical" evidence="4">
    <location>
        <begin position="371"/>
        <end position="390"/>
    </location>
</feature>
<dbReference type="PROSITE" id="PS51897">
    <property type="entry name" value="ANNEXIN_2"/>
    <property type="match status" value="2"/>
</dbReference>
<evidence type="ECO:0000256" key="2">
    <source>
        <dbReference type="ARBA" id="ARBA00022737"/>
    </source>
</evidence>
<sequence>MHGSILKDPVAVYLLKFSPLTRLTIVIFGAVLIHLSLGTYHTFGNMLPYLASYMRNNTDSTINHEMLVWIPTFQGCFPFAMIIGGFVNAKFGLRLATSLGCTIMTRSFQAFLVTYGIMFGLGQGMAYVLTVSCVINANSFYGITDKWAPKHVGFVSGIVAAGFGISSSIFAPLQTIYLNPLNHKPTVFAYFTDRDMIARVPSIFYTFAAVYGIMQIIGLIVICDPADVDEQSEALQVQISISLWKWIDEVFKSKRTSLCRDTKQYAYSRLRTFSQRSMSESLEEEMVNLSEEPLSLRPLQMLRSSTFYWLFCTLFCCSFYGNMFYNLYKAFGETFIDDDMFMAYAFSTASICNALARIGWGILADRTSFQVSLACATFLATILLLTMPFTPFGGKWIYFIWMNLMFICLAATHALFITASVKCFGLDHKSTNYGCLIFSTTLSAILLAIGCEYVLAIVGYTFAFLITAILAFIGKHFFWRLRCNVPQELISLPDYSKLQYCKVIQRTKIFLENNCFFMIRIIPSIEVTKFPVSKNIPNIPDYDDSEISEGIVKEEAEEKEPYSDNKLKENEDKMIDEPIGKRRISVPLIYQMNLNKNKDTRGTVTGPSDDNFYPVKASEKLRKALNGLDTSDKAIIEVTVGHNNFQRQLIMNTYEDLYSRTLMDDLKNELGGFFLDTVLALFIPAHIYLANLLHQSICNHELNRIVAVEIACTRTTTQMKAIKNAYQTTFCNTLEQDVTVKVDGMFGAMLHLLLCSPRDEQINETDASIEKHVDLIVKDSNGIEQISHNVALFEKLFVGHSWRYIAAVIDNVDAKLGGNGHFIETQIIYNRNIPNDIKNMLLTIVKISRNTQRYFAEKLHDALSGSKPDYRTIIRIIVSRSEVNFYSISLSRFLKT</sequence>
<dbReference type="SUPFAM" id="SSF103473">
    <property type="entry name" value="MFS general substrate transporter"/>
    <property type="match status" value="1"/>
</dbReference>
<keyword evidence="4" id="KW-0472">Membrane</keyword>
<dbReference type="InterPro" id="IPR011701">
    <property type="entry name" value="MFS"/>
</dbReference>
<evidence type="ECO:0000313" key="6">
    <source>
        <dbReference type="Proteomes" id="UP000242913"/>
    </source>
</evidence>
<dbReference type="InterPro" id="IPR001464">
    <property type="entry name" value="Annexin"/>
</dbReference>
<feature type="transmembrane region" description="Helical" evidence="4">
    <location>
        <begin position="670"/>
        <end position="689"/>
    </location>
</feature>
<dbReference type="OrthoDB" id="410267at2759"/>
<dbReference type="EMBL" id="KZ269994">
    <property type="protein sequence ID" value="OZC09367.1"/>
    <property type="molecule type" value="Genomic_DNA"/>
</dbReference>
<dbReference type="AlphaFoldDB" id="A0A238BVJ6"/>
<gene>
    <name evidence="5" type="ORF">X798_03527</name>
</gene>
<proteinExistence type="inferred from homology"/>
<dbReference type="PRINTS" id="PR00196">
    <property type="entry name" value="ANNEXIN"/>
</dbReference>
<keyword evidence="3" id="KW-0041">Annexin</keyword>
<feature type="transmembrane region" description="Helical" evidence="4">
    <location>
        <begin position="396"/>
        <end position="419"/>
    </location>
</feature>
<name>A0A238BVJ6_9BILA</name>
<keyword evidence="6" id="KW-1185">Reference proteome</keyword>